<organism evidence="3 4">
    <name type="scientific">Verruconis gallopava</name>
    <dbReference type="NCBI Taxonomy" id="253628"/>
    <lineage>
        <taxon>Eukaryota</taxon>
        <taxon>Fungi</taxon>
        <taxon>Dikarya</taxon>
        <taxon>Ascomycota</taxon>
        <taxon>Pezizomycotina</taxon>
        <taxon>Dothideomycetes</taxon>
        <taxon>Pleosporomycetidae</taxon>
        <taxon>Venturiales</taxon>
        <taxon>Sympoventuriaceae</taxon>
        <taxon>Verruconis</taxon>
    </lineage>
</organism>
<dbReference type="OrthoDB" id="440566at2759"/>
<dbReference type="Gene3D" id="3.10.20.550">
    <property type="entry name" value="ASAP complex, SAP18 subunit"/>
    <property type="match status" value="1"/>
</dbReference>
<accession>A0A0D2ADM7</accession>
<dbReference type="Proteomes" id="UP000053259">
    <property type="component" value="Unassembled WGS sequence"/>
</dbReference>
<dbReference type="RefSeq" id="XP_016214952.1">
    <property type="nucleotide sequence ID" value="XM_016357548.1"/>
</dbReference>
<gene>
    <name evidence="3" type="ORF">PV09_04231</name>
</gene>
<dbReference type="PANTHER" id="PTHR13082:SF0">
    <property type="entry name" value="HISTONE DEACETYLASE COMPLEX SUBUNIT SAP18"/>
    <property type="match status" value="1"/>
</dbReference>
<evidence type="ECO:0000313" key="4">
    <source>
        <dbReference type="Proteomes" id="UP000053259"/>
    </source>
</evidence>
<dbReference type="HOGENOM" id="CLU_064128_0_0_1"/>
<dbReference type="PANTHER" id="PTHR13082">
    <property type="entry name" value="SAP18"/>
    <property type="match status" value="1"/>
</dbReference>
<evidence type="ECO:0008006" key="5">
    <source>
        <dbReference type="Google" id="ProtNLM"/>
    </source>
</evidence>
<name>A0A0D2ADM7_9PEZI</name>
<evidence type="ECO:0000256" key="2">
    <source>
        <dbReference type="SAM" id="MobiDB-lite"/>
    </source>
</evidence>
<dbReference type="GO" id="GO:0005634">
    <property type="term" value="C:nucleus"/>
    <property type="evidence" value="ECO:0007669"/>
    <property type="project" value="TreeGrafter"/>
</dbReference>
<dbReference type="Pfam" id="PF06487">
    <property type="entry name" value="SAP18"/>
    <property type="match status" value="1"/>
</dbReference>
<reference evidence="3 4" key="1">
    <citation type="submission" date="2015-01" db="EMBL/GenBank/DDBJ databases">
        <title>The Genome Sequence of Ochroconis gallopava CBS43764.</title>
        <authorList>
            <consortium name="The Broad Institute Genomics Platform"/>
            <person name="Cuomo C."/>
            <person name="de Hoog S."/>
            <person name="Gorbushina A."/>
            <person name="Stielow B."/>
            <person name="Teixiera M."/>
            <person name="Abouelleil A."/>
            <person name="Chapman S.B."/>
            <person name="Priest M."/>
            <person name="Young S.K."/>
            <person name="Wortman J."/>
            <person name="Nusbaum C."/>
            <person name="Birren B."/>
        </authorList>
    </citation>
    <scope>NUCLEOTIDE SEQUENCE [LARGE SCALE GENOMIC DNA]</scope>
    <source>
        <strain evidence="3 4">CBS 43764</strain>
    </source>
</reference>
<keyword evidence="4" id="KW-1185">Reference proteome</keyword>
<dbReference type="InterPro" id="IPR010516">
    <property type="entry name" value="SAP18"/>
</dbReference>
<dbReference type="AlphaFoldDB" id="A0A0D2ADM7"/>
<feature type="region of interest" description="Disordered" evidence="2">
    <location>
        <begin position="175"/>
        <end position="218"/>
    </location>
</feature>
<evidence type="ECO:0000313" key="3">
    <source>
        <dbReference type="EMBL" id="KIW05083.1"/>
    </source>
</evidence>
<dbReference type="InterPro" id="IPR042534">
    <property type="entry name" value="SAP18_sf"/>
</dbReference>
<dbReference type="VEuPathDB" id="FungiDB:PV09_04231"/>
<comment type="similarity">
    <text evidence="1">Belongs to the SAP18 family.</text>
</comment>
<dbReference type="InParanoid" id="A0A0D2ADM7"/>
<dbReference type="STRING" id="253628.A0A0D2ADM7"/>
<proteinExistence type="inferred from homology"/>
<protein>
    <recommendedName>
        <fullName evidence="5">Histone deacetylase complex subunit SAP18</fullName>
    </recommendedName>
</protein>
<dbReference type="EMBL" id="KN847539">
    <property type="protein sequence ID" value="KIW05083.1"/>
    <property type="molecule type" value="Genomic_DNA"/>
</dbReference>
<sequence>MDRNAVAPFLVKLFYKEGGHNRVDAFHPIEPTPPYIEIYTWLTTTLDELAHEVTERLKRILPDPVIGTRLDFELVFPDMRSQPRGDGYGSYQKKPLGSVIVGAGGPGVPVGDGAVQRGSYVASDESKTLADAKFVIGDYIDCAFYPPLANGDIAIPQRGVMGRHGPPRENGYWSVSMGSRRGGRSIGSGLPAGEWRRGDPVPSTGGGPSRRNFYGRDW</sequence>
<dbReference type="GeneID" id="27312204"/>
<evidence type="ECO:0000256" key="1">
    <source>
        <dbReference type="ARBA" id="ARBA00009143"/>
    </source>
</evidence>